<dbReference type="Proteomes" id="UP001500738">
    <property type="component" value="Unassembled WGS sequence"/>
</dbReference>
<keyword evidence="3" id="KW-1185">Reference proteome</keyword>
<keyword evidence="1" id="KW-0472">Membrane</keyword>
<comment type="caution">
    <text evidence="2">The sequence shown here is derived from an EMBL/GenBank/DDBJ whole genome shotgun (WGS) entry which is preliminary data.</text>
</comment>
<evidence type="ECO:0000313" key="2">
    <source>
        <dbReference type="EMBL" id="GAA0866365.1"/>
    </source>
</evidence>
<keyword evidence="1" id="KW-0812">Transmembrane</keyword>
<dbReference type="EMBL" id="BAAAFE010000009">
    <property type="protein sequence ID" value="GAA0866365.1"/>
    <property type="molecule type" value="Genomic_DNA"/>
</dbReference>
<reference evidence="3" key="1">
    <citation type="journal article" date="2019" name="Int. J. Syst. Evol. Microbiol.">
        <title>The Global Catalogue of Microorganisms (GCM) 10K type strain sequencing project: providing services to taxonomists for standard genome sequencing and annotation.</title>
        <authorList>
            <consortium name="The Broad Institute Genomics Platform"/>
            <consortium name="The Broad Institute Genome Sequencing Center for Infectious Disease"/>
            <person name="Wu L."/>
            <person name="Ma J."/>
        </authorList>
    </citation>
    <scope>NUCLEOTIDE SEQUENCE [LARGE SCALE GENOMIC DNA]</scope>
    <source>
        <strain evidence="3">JCM 15910</strain>
    </source>
</reference>
<keyword evidence="1" id="KW-1133">Transmembrane helix</keyword>
<accession>A0ABP3XRI3</accession>
<protein>
    <submittedName>
        <fullName evidence="2">Uncharacterized protein</fullName>
    </submittedName>
</protein>
<feature type="transmembrane region" description="Helical" evidence="1">
    <location>
        <begin position="44"/>
        <end position="63"/>
    </location>
</feature>
<organism evidence="2 3">
    <name type="scientific">Sphingopyxis soli</name>
    <dbReference type="NCBI Taxonomy" id="592051"/>
    <lineage>
        <taxon>Bacteria</taxon>
        <taxon>Pseudomonadati</taxon>
        <taxon>Pseudomonadota</taxon>
        <taxon>Alphaproteobacteria</taxon>
        <taxon>Sphingomonadales</taxon>
        <taxon>Sphingomonadaceae</taxon>
        <taxon>Sphingopyxis</taxon>
    </lineage>
</organism>
<evidence type="ECO:0000313" key="3">
    <source>
        <dbReference type="Proteomes" id="UP001500738"/>
    </source>
</evidence>
<sequence length="91" mass="10323">MWIAIIAIFGAGIGNFAMHRAFMESDDPLIQQMVRPLADKVGPNITYVFEFLLLVGAMAIASHNWFTGLLLYGLYTIFNAMAFSWIMHRPR</sequence>
<name>A0ABP3XRI3_9SPHN</name>
<proteinExistence type="predicted"/>
<feature type="transmembrane region" description="Helical" evidence="1">
    <location>
        <begin position="69"/>
        <end position="87"/>
    </location>
</feature>
<feature type="transmembrane region" description="Helical" evidence="1">
    <location>
        <begin position="6"/>
        <end position="23"/>
    </location>
</feature>
<gene>
    <name evidence="2" type="ORF">GCM10009115_28820</name>
</gene>
<dbReference type="RefSeq" id="WP_215350384.1">
    <property type="nucleotide sequence ID" value="NZ_BAAAFE010000009.1"/>
</dbReference>
<evidence type="ECO:0000256" key="1">
    <source>
        <dbReference type="SAM" id="Phobius"/>
    </source>
</evidence>